<accession>A0A9W6WAV6</accession>
<dbReference type="CDD" id="cd00093">
    <property type="entry name" value="HTH_XRE"/>
    <property type="match status" value="1"/>
</dbReference>
<keyword evidence="3" id="KW-1185">Reference proteome</keyword>
<gene>
    <name evidence="2" type="ORF">Afil01_28570</name>
</gene>
<dbReference type="InterPro" id="IPR010982">
    <property type="entry name" value="Lambda_DNA-bd_dom_sf"/>
</dbReference>
<dbReference type="InterPro" id="IPR043917">
    <property type="entry name" value="DUF5753"/>
</dbReference>
<dbReference type="Pfam" id="PF19054">
    <property type="entry name" value="DUF5753"/>
    <property type="match status" value="1"/>
</dbReference>
<name>A0A9W6WAV6_9ACTN</name>
<dbReference type="RefSeq" id="WP_285663226.1">
    <property type="nucleotide sequence ID" value="NZ_BSTX01000002.1"/>
</dbReference>
<evidence type="ECO:0000313" key="3">
    <source>
        <dbReference type="Proteomes" id="UP001165079"/>
    </source>
</evidence>
<dbReference type="Pfam" id="PF13560">
    <property type="entry name" value="HTH_31"/>
    <property type="match status" value="1"/>
</dbReference>
<evidence type="ECO:0000259" key="1">
    <source>
        <dbReference type="PROSITE" id="PS50943"/>
    </source>
</evidence>
<reference evidence="2" key="1">
    <citation type="submission" date="2023-03" db="EMBL/GenBank/DDBJ databases">
        <title>Actinorhabdospora filicis NBRC 111898.</title>
        <authorList>
            <person name="Ichikawa N."/>
            <person name="Sato H."/>
            <person name="Tonouchi N."/>
        </authorList>
    </citation>
    <scope>NUCLEOTIDE SEQUENCE</scope>
    <source>
        <strain evidence="2">NBRC 111898</strain>
    </source>
</reference>
<protein>
    <recommendedName>
        <fullName evidence="1">HTH cro/C1-type domain-containing protein</fullName>
    </recommendedName>
</protein>
<dbReference type="InterPro" id="IPR001387">
    <property type="entry name" value="Cro/C1-type_HTH"/>
</dbReference>
<dbReference type="SMART" id="SM00530">
    <property type="entry name" value="HTH_XRE"/>
    <property type="match status" value="1"/>
</dbReference>
<evidence type="ECO:0000313" key="2">
    <source>
        <dbReference type="EMBL" id="GLZ78050.1"/>
    </source>
</evidence>
<proteinExistence type="predicted"/>
<dbReference type="AlphaFoldDB" id="A0A9W6WAV6"/>
<dbReference type="GO" id="GO:0003677">
    <property type="term" value="F:DNA binding"/>
    <property type="evidence" value="ECO:0007669"/>
    <property type="project" value="InterPro"/>
</dbReference>
<organism evidence="2 3">
    <name type="scientific">Actinorhabdospora filicis</name>
    <dbReference type="NCBI Taxonomy" id="1785913"/>
    <lineage>
        <taxon>Bacteria</taxon>
        <taxon>Bacillati</taxon>
        <taxon>Actinomycetota</taxon>
        <taxon>Actinomycetes</taxon>
        <taxon>Micromonosporales</taxon>
        <taxon>Micromonosporaceae</taxon>
        <taxon>Actinorhabdospora</taxon>
    </lineage>
</organism>
<dbReference type="EMBL" id="BSTX01000002">
    <property type="protein sequence ID" value="GLZ78050.1"/>
    <property type="molecule type" value="Genomic_DNA"/>
</dbReference>
<dbReference type="Proteomes" id="UP001165079">
    <property type="component" value="Unassembled WGS sequence"/>
</dbReference>
<sequence>MPITRTGHALGRRLRRLRKAAHLSLRDVAATSIVTGPSTLLRLEEGERTRMTFPTIGALARLYGAPPELCVELEEMFKAAQRDKPWSDDFTGNIIKGFSWFLEMEAQAESMKIYAPDLVIGLLQTRDYAEALSRQHDADDEQLRDWMTVLERRWAAVWERDPAPGIKVLMGEWALRGRVSEEQTARLRSAGAEVRVLPIADGPYPFLRGPFTLLTFSGSEDEPDCLYTEGLEGSRYEEDHETTALYHRVFDRMFGKARRIEEF</sequence>
<comment type="caution">
    <text evidence="2">The sequence shown here is derived from an EMBL/GenBank/DDBJ whole genome shotgun (WGS) entry which is preliminary data.</text>
</comment>
<feature type="domain" description="HTH cro/C1-type" evidence="1">
    <location>
        <begin position="14"/>
        <end position="70"/>
    </location>
</feature>
<dbReference type="SUPFAM" id="SSF47413">
    <property type="entry name" value="lambda repressor-like DNA-binding domains"/>
    <property type="match status" value="1"/>
</dbReference>
<dbReference type="Gene3D" id="1.10.260.40">
    <property type="entry name" value="lambda repressor-like DNA-binding domains"/>
    <property type="match status" value="1"/>
</dbReference>
<dbReference type="PROSITE" id="PS50943">
    <property type="entry name" value="HTH_CROC1"/>
    <property type="match status" value="1"/>
</dbReference>